<evidence type="ECO:0000313" key="2">
    <source>
        <dbReference type="EnsemblFungi" id="CEF74784"/>
    </source>
</evidence>
<dbReference type="EnsemblFungi" id="CEF74784">
    <property type="protein sequence ID" value="CEF74784"/>
    <property type="gene ID" value="FGRRES_20075"/>
</dbReference>
<proteinExistence type="predicted"/>
<reference key="3">
    <citation type="submission" date="2014-02" db="EMBL/GenBank/DDBJ databases">
        <title>A revised Fusarium graminearum genomic reference sequence using whole shotgun re-sequencing.</title>
        <authorList>
            <person name="King R."/>
            <person name="Urban M."/>
            <person name="Hassani-Pak K."/>
            <person name="Hammond-Kosack K."/>
        </authorList>
    </citation>
    <scope>NUCLEOTIDE SEQUENCE</scope>
    <source>
        <strain>PH-1</strain>
    </source>
</reference>
<evidence type="ECO:0000313" key="1">
    <source>
        <dbReference type="EMBL" id="CEF74784.1"/>
    </source>
</evidence>
<gene>
    <name evidence="1" type="ORF">FGRAMPH1_01T05959</name>
</gene>
<dbReference type="VEuPathDB" id="FungiDB:FGRAMPH1_01G05959"/>
<organism evidence="2">
    <name type="scientific">Gibberella zeae (strain ATCC MYA-4620 / CBS 123657 / FGSC 9075 / NRRL 31084 / PH-1)</name>
    <name type="common">Wheat head blight fungus</name>
    <name type="synonym">Fusarium graminearum</name>
    <dbReference type="NCBI Taxonomy" id="229533"/>
    <lineage>
        <taxon>Eukaryota</taxon>
        <taxon>Fungi</taxon>
        <taxon>Dikarya</taxon>
        <taxon>Ascomycota</taxon>
        <taxon>Pezizomycotina</taxon>
        <taxon>Sordariomycetes</taxon>
        <taxon>Hypocreomycetidae</taxon>
        <taxon>Hypocreales</taxon>
        <taxon>Nectriaceae</taxon>
        <taxon>Fusarium</taxon>
    </lineage>
</organism>
<dbReference type="InParanoid" id="A0A0E0RU59"/>
<protein>
    <submittedName>
        <fullName evidence="1">Chromosome 1, complete genome</fullName>
    </submittedName>
</protein>
<reference evidence="1 3" key="4">
    <citation type="journal article" date="2015" name="BMC Genomics">
        <title>The completed genome sequence of the pathogenic ascomycete fungus Fusarium graminearum.</title>
        <authorList>
            <person name="King R."/>
            <person name="Urban M."/>
            <person name="Hammond-Kosack M.C."/>
            <person name="Hassani-Pak K."/>
            <person name="Hammond-Kosack K.E."/>
        </authorList>
    </citation>
    <scope>NUCLEOTIDE SEQUENCE [LARGE SCALE GENOMIC DNA]</scope>
    <source>
        <strain evidence="3">ATCC MYA-4620 / CBS 123657 / FGSC 9075 / NRRL 31084 / PH-1</strain>
        <strain evidence="1">PH-1</strain>
    </source>
</reference>
<accession>A0A0E0RU59</accession>
<dbReference type="EMBL" id="HG970332">
    <property type="protein sequence ID" value="CEF74784.1"/>
    <property type="molecule type" value="Genomic_DNA"/>
</dbReference>
<reference evidence="2" key="5">
    <citation type="submission" date="2017-01" db="UniProtKB">
        <authorList>
            <consortium name="EnsemblFungi"/>
        </authorList>
    </citation>
    <scope>IDENTIFICATION</scope>
    <source>
        <strain evidence="2">PH-1 / ATCC MYA-4620 / FGSC 9075 / NRRL 31084</strain>
    </source>
</reference>
<dbReference type="Proteomes" id="UP000070720">
    <property type="component" value="Chromosome 1"/>
</dbReference>
<reference evidence="2 3" key="2">
    <citation type="journal article" date="2010" name="Nature">
        <title>Comparative genomics reveals mobile pathogenicity chromosomes in Fusarium.</title>
        <authorList>
            <person name="Ma L.J."/>
            <person name="van der Does H.C."/>
            <person name="Borkovich K.A."/>
            <person name="Coleman J.J."/>
            <person name="Daboussi M.J."/>
            <person name="Di Pietro A."/>
            <person name="Dufresne M."/>
            <person name="Freitag M."/>
            <person name="Grabherr M."/>
            <person name="Henrissat B."/>
            <person name="Houterman P.M."/>
            <person name="Kang S."/>
            <person name="Shim W.B."/>
            <person name="Woloshuk C."/>
            <person name="Xie X."/>
            <person name="Xu J.R."/>
            <person name="Antoniw J."/>
            <person name="Baker S.E."/>
            <person name="Bluhm B.H."/>
            <person name="Breakspear A."/>
            <person name="Brown D.W."/>
            <person name="Butchko R.A."/>
            <person name="Chapman S."/>
            <person name="Coulson R."/>
            <person name="Coutinho P.M."/>
            <person name="Danchin E.G."/>
            <person name="Diener A."/>
            <person name="Gale L.R."/>
            <person name="Gardiner D.M."/>
            <person name="Goff S."/>
            <person name="Hammond-Kosack K.E."/>
            <person name="Hilburn K."/>
            <person name="Hua-Van A."/>
            <person name="Jonkers W."/>
            <person name="Kazan K."/>
            <person name="Kodira C.D."/>
            <person name="Koehrsen M."/>
            <person name="Kumar L."/>
            <person name="Lee Y.H."/>
            <person name="Li L."/>
            <person name="Manners J.M."/>
            <person name="Miranda-Saavedra D."/>
            <person name="Mukherjee M."/>
            <person name="Park G."/>
            <person name="Park J."/>
            <person name="Park S.Y."/>
            <person name="Proctor R.H."/>
            <person name="Regev A."/>
            <person name="Ruiz-Roldan M.C."/>
            <person name="Sain D."/>
            <person name="Sakthikumar S."/>
            <person name="Sykes S."/>
            <person name="Schwartz D.C."/>
            <person name="Turgeon B.G."/>
            <person name="Wapinski I."/>
            <person name="Yoder O."/>
            <person name="Young S."/>
            <person name="Zeng Q."/>
            <person name="Zhou S."/>
            <person name="Galagan J."/>
            <person name="Cuomo C.A."/>
            <person name="Kistler H.C."/>
            <person name="Rep M."/>
        </authorList>
    </citation>
    <scope>GENOME REANNOTATION</scope>
    <source>
        <strain evidence="3">ATCC MYA-4620 / CBS 123657 / FGSC 9075 / NRRL 31084 / PH-1</strain>
        <strain evidence="2">PH-1 / ATCC MYA-4620 / FGSC 9075 / NRRL 31084</strain>
    </source>
</reference>
<dbReference type="AlphaFoldDB" id="A0A0E0RU59"/>
<sequence length="39" mass="4494">MNELILKQQQLSTCQVWLLLHTYTNVGPELTNHLVLCKA</sequence>
<keyword evidence="3" id="KW-1185">Reference proteome</keyword>
<reference evidence="2 3" key="1">
    <citation type="journal article" date="2007" name="Science">
        <title>The Fusarium graminearum genome reveals a link between localized polymorphism and pathogen specialization.</title>
        <authorList>
            <person name="Cuomo C.A."/>
            <person name="Gueldener U."/>
            <person name="Xu J.-R."/>
            <person name="Trail F."/>
            <person name="Turgeon B.G."/>
            <person name="Di Pietro A."/>
            <person name="Walton J.D."/>
            <person name="Ma L.-J."/>
            <person name="Baker S.E."/>
            <person name="Rep M."/>
            <person name="Adam G."/>
            <person name="Antoniw J."/>
            <person name="Baldwin T."/>
            <person name="Calvo S.E."/>
            <person name="Chang Y.-L."/>
            <person name="DeCaprio D."/>
            <person name="Gale L.R."/>
            <person name="Gnerre S."/>
            <person name="Goswami R.S."/>
            <person name="Hammond-Kosack K."/>
            <person name="Harris L.J."/>
            <person name="Hilburn K."/>
            <person name="Kennell J.C."/>
            <person name="Kroken S."/>
            <person name="Magnuson J.K."/>
            <person name="Mannhaupt G."/>
            <person name="Mauceli E.W."/>
            <person name="Mewes H.-W."/>
            <person name="Mitterbauer R."/>
            <person name="Muehlbauer G."/>
            <person name="Muensterkoetter M."/>
            <person name="Nelson D."/>
            <person name="O'Donnell K."/>
            <person name="Ouellet T."/>
            <person name="Qi W."/>
            <person name="Quesneville H."/>
            <person name="Roncero M.I.G."/>
            <person name="Seong K.-Y."/>
            <person name="Tetko I.V."/>
            <person name="Urban M."/>
            <person name="Waalwijk C."/>
            <person name="Ward T.J."/>
            <person name="Yao J."/>
            <person name="Birren B.W."/>
            <person name="Kistler H.C."/>
        </authorList>
    </citation>
    <scope>NUCLEOTIDE SEQUENCE [LARGE SCALE GENOMIC DNA]</scope>
    <source>
        <strain evidence="3">ATCC MYA-4620 / CBS 123657 / FGSC 9075 / NRRL 31084 / PH-1</strain>
        <strain evidence="2">PH-1 / ATCC MYA-4620 / FGSC 9075 / NRRL 31084</strain>
    </source>
</reference>
<evidence type="ECO:0000313" key="3">
    <source>
        <dbReference type="Proteomes" id="UP000070720"/>
    </source>
</evidence>
<name>A0A0E0RU59_GIBZE</name>